<dbReference type="EMBL" id="AEWX01000024">
    <property type="protein sequence ID" value="EGC19730.1"/>
    <property type="molecule type" value="Genomic_DNA"/>
</dbReference>
<dbReference type="InterPro" id="IPR028957">
    <property type="entry name" value="Imm50"/>
</dbReference>
<keyword evidence="2" id="KW-1185">Reference proteome</keyword>
<name>F0F7N7_9BACT</name>
<evidence type="ECO:0000313" key="2">
    <source>
        <dbReference type="Proteomes" id="UP000005697"/>
    </source>
</evidence>
<dbReference type="STRING" id="888743.HMPREF9141_1604"/>
<protein>
    <submittedName>
        <fullName evidence="1">Uncharacterized protein</fullName>
    </submittedName>
</protein>
<sequence>MDFTLFENATSVSAIYKRSLPTFTKIEVVKITIIPGEDTELILTLDTTELPEVLPLKWSKKRINTVQFEIDFIDVDLKKICLTKSMDYNFIMQRKDEKNVVILKNLLDNKEITFDSKWAYIRNISGYEK</sequence>
<dbReference type="RefSeq" id="WP_007366358.1">
    <property type="nucleotide sequence ID" value="NZ_GL872282.1"/>
</dbReference>
<dbReference type="Proteomes" id="UP000005697">
    <property type="component" value="Unassembled WGS sequence"/>
</dbReference>
<organism evidence="1 2">
    <name type="scientific">Prevotella multiformis DSM 16608</name>
    <dbReference type="NCBI Taxonomy" id="888743"/>
    <lineage>
        <taxon>Bacteria</taxon>
        <taxon>Pseudomonadati</taxon>
        <taxon>Bacteroidota</taxon>
        <taxon>Bacteroidia</taxon>
        <taxon>Bacteroidales</taxon>
        <taxon>Prevotellaceae</taxon>
        <taxon>Prevotella</taxon>
    </lineage>
</organism>
<accession>F0F7N7</accession>
<comment type="caution">
    <text evidence="1">The sequence shown here is derived from an EMBL/GenBank/DDBJ whole genome shotgun (WGS) entry which is preliminary data.</text>
</comment>
<dbReference type="OrthoDB" id="1100707at2"/>
<proteinExistence type="predicted"/>
<dbReference type="Pfam" id="PF15594">
    <property type="entry name" value="Imm50"/>
    <property type="match status" value="1"/>
</dbReference>
<evidence type="ECO:0000313" key="1">
    <source>
        <dbReference type="EMBL" id="EGC19730.1"/>
    </source>
</evidence>
<gene>
    <name evidence="1" type="ORF">HMPREF9141_1604</name>
</gene>
<reference evidence="1 2" key="1">
    <citation type="submission" date="2011-01" db="EMBL/GenBank/DDBJ databases">
        <authorList>
            <person name="Muzny D."/>
            <person name="Qin X."/>
            <person name="Deng J."/>
            <person name="Jiang H."/>
            <person name="Liu Y."/>
            <person name="Qu J."/>
            <person name="Song X.-Z."/>
            <person name="Zhang L."/>
            <person name="Thornton R."/>
            <person name="Coyle M."/>
            <person name="Francisco L."/>
            <person name="Jackson L."/>
            <person name="Javaid M."/>
            <person name="Korchina V."/>
            <person name="Kovar C."/>
            <person name="Mata R."/>
            <person name="Mathew T."/>
            <person name="Ngo R."/>
            <person name="Nguyen L."/>
            <person name="Nguyen N."/>
            <person name="Okwuonu G."/>
            <person name="Ongeri F."/>
            <person name="Pham C."/>
            <person name="Simmons D."/>
            <person name="Wilczek-Boney K."/>
            <person name="Hale W."/>
            <person name="Jakkamsetti A."/>
            <person name="Pham P."/>
            <person name="Ruth R."/>
            <person name="San Lucas F."/>
            <person name="Warren J."/>
            <person name="Zhang J."/>
            <person name="Zhao Z."/>
            <person name="Zhou C."/>
            <person name="Zhu D."/>
            <person name="Lee S."/>
            <person name="Bess C."/>
            <person name="Blankenburg K."/>
            <person name="Forbes L."/>
            <person name="Fu Q."/>
            <person name="Gubbala S."/>
            <person name="Hirani K."/>
            <person name="Jayaseelan J.C."/>
            <person name="Lara F."/>
            <person name="Munidasa M."/>
            <person name="Palculict T."/>
            <person name="Patil S."/>
            <person name="Pu L.-L."/>
            <person name="Saada N."/>
            <person name="Tang L."/>
            <person name="Weissenberger G."/>
            <person name="Zhu Y."/>
            <person name="Hemphill L."/>
            <person name="Shang Y."/>
            <person name="Youmans B."/>
            <person name="Ayvaz T."/>
            <person name="Ross M."/>
            <person name="Santibanez J."/>
            <person name="Aqrawi P."/>
            <person name="Gross S."/>
            <person name="Joshi V."/>
            <person name="Fowler G."/>
            <person name="Nazareth L."/>
            <person name="Reid J."/>
            <person name="Worley K."/>
            <person name="Petrosino J."/>
            <person name="Highlander S."/>
            <person name="Gibbs R."/>
        </authorList>
    </citation>
    <scope>NUCLEOTIDE SEQUENCE [LARGE SCALE GENOMIC DNA]</scope>
    <source>
        <strain evidence="1 2">DSM 16608</strain>
    </source>
</reference>
<dbReference type="AlphaFoldDB" id="F0F7N7"/>
<dbReference type="HOGENOM" id="CLU_1946846_0_0_10"/>